<gene>
    <name evidence="14" type="ORF">EGW08_004018</name>
</gene>
<evidence type="ECO:0000256" key="5">
    <source>
        <dbReference type="ARBA" id="ARBA00022833"/>
    </source>
</evidence>
<dbReference type="GO" id="GO:0000978">
    <property type="term" value="F:RNA polymerase II cis-regulatory region sequence-specific DNA binding"/>
    <property type="evidence" value="ECO:0007669"/>
    <property type="project" value="TreeGrafter"/>
</dbReference>
<feature type="compositionally biased region" description="Acidic residues" evidence="12">
    <location>
        <begin position="621"/>
        <end position="640"/>
    </location>
</feature>
<dbReference type="Gene3D" id="3.30.160.60">
    <property type="entry name" value="Classic Zinc Finger"/>
    <property type="match status" value="3"/>
</dbReference>
<proteinExistence type="inferred from homology"/>
<dbReference type="GO" id="GO:0000981">
    <property type="term" value="F:DNA-binding transcription factor activity, RNA polymerase II-specific"/>
    <property type="evidence" value="ECO:0007669"/>
    <property type="project" value="TreeGrafter"/>
</dbReference>
<dbReference type="FunFam" id="3.30.160.60:FF:000014">
    <property type="entry name" value="Transcription factor Sp3"/>
    <property type="match status" value="1"/>
</dbReference>
<feature type="domain" description="C2H2-type" evidence="13">
    <location>
        <begin position="506"/>
        <end position="535"/>
    </location>
</feature>
<protein>
    <recommendedName>
        <fullName evidence="13">C2H2-type domain-containing protein</fullName>
    </recommendedName>
</protein>
<feature type="compositionally biased region" description="Polar residues" evidence="12">
    <location>
        <begin position="660"/>
        <end position="708"/>
    </location>
</feature>
<keyword evidence="3" id="KW-0677">Repeat</keyword>
<dbReference type="AlphaFoldDB" id="A0A3S0ZX83"/>
<dbReference type="OrthoDB" id="6365676at2759"/>
<feature type="region of interest" description="Disordered" evidence="12">
    <location>
        <begin position="65"/>
        <end position="85"/>
    </location>
</feature>
<keyword evidence="5" id="KW-0862">Zinc</keyword>
<evidence type="ECO:0000256" key="6">
    <source>
        <dbReference type="ARBA" id="ARBA00023015"/>
    </source>
</evidence>
<dbReference type="Pfam" id="PF00096">
    <property type="entry name" value="zf-C2H2"/>
    <property type="match status" value="2"/>
</dbReference>
<evidence type="ECO:0000256" key="1">
    <source>
        <dbReference type="ARBA" id="ARBA00004123"/>
    </source>
</evidence>
<dbReference type="PROSITE" id="PS50157">
    <property type="entry name" value="ZINC_FINGER_C2H2_2"/>
    <property type="match status" value="3"/>
</dbReference>
<reference evidence="14 15" key="1">
    <citation type="submission" date="2019-01" db="EMBL/GenBank/DDBJ databases">
        <title>A draft genome assembly of the solar-powered sea slug Elysia chlorotica.</title>
        <authorList>
            <person name="Cai H."/>
            <person name="Li Q."/>
            <person name="Fang X."/>
            <person name="Li J."/>
            <person name="Curtis N.E."/>
            <person name="Altenburger A."/>
            <person name="Shibata T."/>
            <person name="Feng M."/>
            <person name="Maeda T."/>
            <person name="Schwartz J.A."/>
            <person name="Shigenobu S."/>
            <person name="Lundholm N."/>
            <person name="Nishiyama T."/>
            <person name="Yang H."/>
            <person name="Hasebe M."/>
            <person name="Li S."/>
            <person name="Pierce S.K."/>
            <person name="Wang J."/>
        </authorList>
    </citation>
    <scope>NUCLEOTIDE SEQUENCE [LARGE SCALE GENOMIC DNA]</scope>
    <source>
        <strain evidence="14">EC2010</strain>
        <tissue evidence="14">Whole organism of an adult</tissue>
    </source>
</reference>
<feature type="region of interest" description="Disordered" evidence="12">
    <location>
        <begin position="549"/>
        <end position="759"/>
    </location>
</feature>
<comment type="similarity">
    <text evidence="10">Belongs to the Sp1 C2H2-type zinc-finger protein family.</text>
</comment>
<feature type="domain" description="C2H2-type" evidence="13">
    <location>
        <begin position="536"/>
        <end position="563"/>
    </location>
</feature>
<evidence type="ECO:0000313" key="14">
    <source>
        <dbReference type="EMBL" id="RUS88252.1"/>
    </source>
</evidence>
<evidence type="ECO:0000256" key="7">
    <source>
        <dbReference type="ARBA" id="ARBA00023125"/>
    </source>
</evidence>
<evidence type="ECO:0000313" key="15">
    <source>
        <dbReference type="Proteomes" id="UP000271974"/>
    </source>
</evidence>
<evidence type="ECO:0000256" key="8">
    <source>
        <dbReference type="ARBA" id="ARBA00023163"/>
    </source>
</evidence>
<dbReference type="EMBL" id="RQTK01000089">
    <property type="protein sequence ID" value="RUS88252.1"/>
    <property type="molecule type" value="Genomic_DNA"/>
</dbReference>
<dbReference type="PANTHER" id="PTHR23235:SF120">
    <property type="entry name" value="KRUPPEL-LIKE FACTOR 15"/>
    <property type="match status" value="1"/>
</dbReference>
<dbReference type="InterPro" id="IPR013087">
    <property type="entry name" value="Znf_C2H2_type"/>
</dbReference>
<evidence type="ECO:0000256" key="12">
    <source>
        <dbReference type="SAM" id="MobiDB-lite"/>
    </source>
</evidence>
<dbReference type="GO" id="GO:0005634">
    <property type="term" value="C:nucleus"/>
    <property type="evidence" value="ECO:0007669"/>
    <property type="project" value="UniProtKB-SubCell"/>
</dbReference>
<dbReference type="SUPFAM" id="SSF57667">
    <property type="entry name" value="beta-beta-alpha zinc fingers"/>
    <property type="match status" value="2"/>
</dbReference>
<keyword evidence="2" id="KW-0479">Metal-binding</keyword>
<feature type="compositionally biased region" description="Polar residues" evidence="12">
    <location>
        <begin position="75"/>
        <end position="85"/>
    </location>
</feature>
<accession>A0A3S0ZX83</accession>
<dbReference type="PROSITE" id="PS00028">
    <property type="entry name" value="ZINC_FINGER_C2H2_1"/>
    <property type="match status" value="3"/>
</dbReference>
<feature type="compositionally biased region" description="Polar residues" evidence="12">
    <location>
        <begin position="738"/>
        <end position="748"/>
    </location>
</feature>
<comment type="subcellular location">
    <subcellularLocation>
        <location evidence="1">Nucleus</location>
    </subcellularLocation>
</comment>
<evidence type="ECO:0000256" key="2">
    <source>
        <dbReference type="ARBA" id="ARBA00022723"/>
    </source>
</evidence>
<evidence type="ECO:0000256" key="4">
    <source>
        <dbReference type="ARBA" id="ARBA00022771"/>
    </source>
</evidence>
<evidence type="ECO:0000256" key="10">
    <source>
        <dbReference type="ARBA" id="ARBA00038409"/>
    </source>
</evidence>
<sequence>MIVEAMLPPSNHQVVHRPLPTAAQPFLLHEAAGAWPAHIQPTQQVPPPIPQLHPLSHFAPRPDGKMTAHGHSFAQPLSQPQPGLTQRQIEEHRLWQVQHSKEEEKEFLDRMLLQKLEEQARQTTALQRKIMSSGAPLLTPRLNLTLPGPRLPHQLELQHFQKQQENRCAMNSDVKGGPVKEFLPNHAPLETQRHLLMTMDGNERLYHSQQHAFMMQLQHHHHHQQQQRQQNLHDSCEQKHQPWLLDEKTVGESISSEKHKIKDLSKGLHTSHLTHDVMRPPQNSPVPNVKGGVPPYMALRTIPNVPHSHISPTLPNCSSVMPDLGKAAAHHISPSRLTPSSTDFNERHWWSVPVSSAPPAPVFPLQSPIFSSGHFGHPSSSIPDQSPRLFGPISPAARLGLNVDPSLRQPHPSFVSATPPGNQHHRLPVGADFASVAAAAMLEPRPAPRRCRRCRCPNCLKGPSSSEPGTNKRRMHVCHYPGCGKEYGKTSHLKAHLRGHAGERPFICRWLYCQKRFTRSDELQRHLRTHTGEKNFRCPDCGKRFMRSDHLAKHSKTHEVRREERDEAGSEKREGKDASTDDDVYSMGSLEDDSAGSSQAMSPEGQLLNSDGASSHHYDSFDDDEDDEEDDDIDVGCEFDDVIRPTNASPPSSAAVHLSGTPQAGRTQDASSVSFPENTNIYSDQSVRGHTSLPSSVSPNDARLTQRTGIGHSDTPVCDSRPSPAPCSDNTAVAAESASLSDVDNSMTGRLKRSSKQEEHIMVLNKRSRLS</sequence>
<keyword evidence="7" id="KW-0238">DNA-binding</keyword>
<dbReference type="SMART" id="SM00355">
    <property type="entry name" value="ZnF_C2H2"/>
    <property type="match status" value="3"/>
</dbReference>
<evidence type="ECO:0000256" key="3">
    <source>
        <dbReference type="ARBA" id="ARBA00022737"/>
    </source>
</evidence>
<dbReference type="GO" id="GO:0008270">
    <property type="term" value="F:zinc ion binding"/>
    <property type="evidence" value="ECO:0007669"/>
    <property type="project" value="UniProtKB-KW"/>
</dbReference>
<feature type="compositionally biased region" description="Polar residues" evidence="12">
    <location>
        <begin position="595"/>
        <end position="613"/>
    </location>
</feature>
<keyword evidence="15" id="KW-1185">Reference proteome</keyword>
<feature type="domain" description="C2H2-type" evidence="13">
    <location>
        <begin position="476"/>
        <end position="505"/>
    </location>
</feature>
<comment type="caution">
    <text evidence="14">The sequence shown here is derived from an EMBL/GenBank/DDBJ whole genome shotgun (WGS) entry which is preliminary data.</text>
</comment>
<keyword evidence="9" id="KW-0539">Nucleus</keyword>
<dbReference type="STRING" id="188477.A0A3S0ZX83"/>
<evidence type="ECO:0000256" key="11">
    <source>
        <dbReference type="PROSITE-ProRule" id="PRU00042"/>
    </source>
</evidence>
<keyword evidence="8" id="KW-0804">Transcription</keyword>
<evidence type="ECO:0000259" key="13">
    <source>
        <dbReference type="PROSITE" id="PS50157"/>
    </source>
</evidence>
<name>A0A3S0ZX83_ELYCH</name>
<organism evidence="14 15">
    <name type="scientific">Elysia chlorotica</name>
    <name type="common">Eastern emerald elysia</name>
    <name type="synonym">Sea slug</name>
    <dbReference type="NCBI Taxonomy" id="188477"/>
    <lineage>
        <taxon>Eukaryota</taxon>
        <taxon>Metazoa</taxon>
        <taxon>Spiralia</taxon>
        <taxon>Lophotrochozoa</taxon>
        <taxon>Mollusca</taxon>
        <taxon>Gastropoda</taxon>
        <taxon>Heterobranchia</taxon>
        <taxon>Euthyneura</taxon>
        <taxon>Panpulmonata</taxon>
        <taxon>Sacoglossa</taxon>
        <taxon>Placobranchoidea</taxon>
        <taxon>Plakobranchidae</taxon>
        <taxon>Elysia</taxon>
    </lineage>
</organism>
<dbReference type="InterPro" id="IPR036236">
    <property type="entry name" value="Znf_C2H2_sf"/>
</dbReference>
<keyword evidence="4 11" id="KW-0863">Zinc-finger</keyword>
<evidence type="ECO:0000256" key="9">
    <source>
        <dbReference type="ARBA" id="ARBA00023242"/>
    </source>
</evidence>
<dbReference type="Proteomes" id="UP000271974">
    <property type="component" value="Unassembled WGS sequence"/>
</dbReference>
<keyword evidence="6" id="KW-0805">Transcription regulation</keyword>
<feature type="compositionally biased region" description="Basic and acidic residues" evidence="12">
    <location>
        <begin position="549"/>
        <end position="579"/>
    </location>
</feature>
<dbReference type="PANTHER" id="PTHR23235">
    <property type="entry name" value="KRUEPPEL-LIKE TRANSCRIPTION FACTOR"/>
    <property type="match status" value="1"/>
</dbReference>
<feature type="compositionally biased region" description="Acidic residues" evidence="12">
    <location>
        <begin position="580"/>
        <end position="594"/>
    </location>
</feature>
<dbReference type="FunFam" id="3.30.160.60:FF:000624">
    <property type="entry name" value="zinc finger protein 697"/>
    <property type="match status" value="1"/>
</dbReference>